<dbReference type="RefSeq" id="WP_142895666.1">
    <property type="nucleotide sequence ID" value="NZ_ML660053.1"/>
</dbReference>
<dbReference type="EMBL" id="VHSH01000002">
    <property type="protein sequence ID" value="TQV82035.1"/>
    <property type="molecule type" value="Genomic_DNA"/>
</dbReference>
<name>A0A545TXT3_9PROT</name>
<accession>A0A545TXT3</accession>
<dbReference type="OrthoDB" id="9774495at2"/>
<dbReference type="GO" id="GO:0008732">
    <property type="term" value="F:L-allo-threonine aldolase activity"/>
    <property type="evidence" value="ECO:0007669"/>
    <property type="project" value="TreeGrafter"/>
</dbReference>
<dbReference type="Gene3D" id="3.90.1150.10">
    <property type="entry name" value="Aspartate Aminotransferase, domain 1"/>
    <property type="match status" value="1"/>
</dbReference>
<gene>
    <name evidence="6" type="ORF">FKG95_07315</name>
</gene>
<dbReference type="PANTHER" id="PTHR48097">
    <property type="entry name" value="L-THREONINE ALDOLASE-RELATED"/>
    <property type="match status" value="1"/>
</dbReference>
<keyword evidence="4" id="KW-0663">Pyridoxal phosphate</keyword>
<evidence type="ECO:0000313" key="7">
    <source>
        <dbReference type="Proteomes" id="UP000315252"/>
    </source>
</evidence>
<dbReference type="Proteomes" id="UP000315252">
    <property type="component" value="Unassembled WGS sequence"/>
</dbReference>
<dbReference type="Gene3D" id="3.40.640.10">
    <property type="entry name" value="Type I PLP-dependent aspartate aminotransferase-like (Major domain)"/>
    <property type="match status" value="1"/>
</dbReference>
<comment type="cofactor">
    <cofactor evidence="1">
        <name>pyridoxal 5'-phosphate</name>
        <dbReference type="ChEBI" id="CHEBI:597326"/>
    </cofactor>
</comment>
<evidence type="ECO:0000256" key="4">
    <source>
        <dbReference type="ARBA" id="ARBA00022898"/>
    </source>
</evidence>
<dbReference type="GO" id="GO:0006567">
    <property type="term" value="P:L-threonine catabolic process"/>
    <property type="evidence" value="ECO:0007669"/>
    <property type="project" value="TreeGrafter"/>
</dbReference>
<sequence length="359" mass="39547">MTFAPGGSPRRLSLDHPPKPAETLHALADYAGDVECDRYMEGELFDRLQGRIAGLLGKEAALYLPSGKIAQMSALKVLTGRAGCSRIAMHPRAHLEEYEARAYQELWGLTAAQLGGYDRLPTRDDLDAIHEPLGAVVLEMPQRRLGCLLPKWDELTALTELARTRGIYLHLDGARLWESQPFYNRPLTEIAALFDTVYVAFDKGLGSLTGAALAGPQWVIDEAMIWQRRAGGRALRSFPSLLSALKALDERLPHMTEFHLKSKSLAATLSEIPSVSVSPNPPHANAFLVSLPGSRERALNARDRIAEENGIWLFDEPEDAIDQSLVRFEVTVRGAAFDLEETEVKLAVAKFGQLICAGR</sequence>
<reference evidence="6 7" key="1">
    <citation type="submission" date="2019-06" db="EMBL/GenBank/DDBJ databases">
        <title>Whole genome sequence for Rhodospirillaceae sp. R148.</title>
        <authorList>
            <person name="Wang G."/>
        </authorList>
    </citation>
    <scope>NUCLEOTIDE SEQUENCE [LARGE SCALE GENOMIC DNA]</scope>
    <source>
        <strain evidence="6 7">R148</strain>
    </source>
</reference>
<keyword evidence="7" id="KW-1185">Reference proteome</keyword>
<feature type="domain" description="Aromatic amino acid beta-eliminating lyase/threonine aldolase" evidence="5">
    <location>
        <begin position="35"/>
        <end position="281"/>
    </location>
</feature>
<protein>
    <submittedName>
        <fullName evidence="6">Threonine aldolase</fullName>
    </submittedName>
</protein>
<evidence type="ECO:0000256" key="2">
    <source>
        <dbReference type="ARBA" id="ARBA00006966"/>
    </source>
</evidence>
<proteinExistence type="inferred from homology"/>
<evidence type="ECO:0000256" key="1">
    <source>
        <dbReference type="ARBA" id="ARBA00001933"/>
    </source>
</evidence>
<dbReference type="Pfam" id="PF01212">
    <property type="entry name" value="Beta_elim_lyase"/>
    <property type="match status" value="1"/>
</dbReference>
<dbReference type="AlphaFoldDB" id="A0A545TXT3"/>
<comment type="subunit">
    <text evidence="3">Homotetramer.</text>
</comment>
<comment type="caution">
    <text evidence="6">The sequence shown here is derived from an EMBL/GenBank/DDBJ whole genome shotgun (WGS) entry which is preliminary data.</text>
</comment>
<dbReference type="PANTHER" id="PTHR48097:SF9">
    <property type="entry name" value="L-THREONINE ALDOLASE"/>
    <property type="match status" value="1"/>
</dbReference>
<dbReference type="InterPro" id="IPR015421">
    <property type="entry name" value="PyrdxlP-dep_Trfase_major"/>
</dbReference>
<dbReference type="InterPro" id="IPR001597">
    <property type="entry name" value="ArAA_b-elim_lyase/Thr_aldolase"/>
</dbReference>
<comment type="similarity">
    <text evidence="2">Belongs to the threonine aldolase family.</text>
</comment>
<dbReference type="InterPro" id="IPR015422">
    <property type="entry name" value="PyrdxlP-dep_Trfase_small"/>
</dbReference>
<evidence type="ECO:0000256" key="3">
    <source>
        <dbReference type="ARBA" id="ARBA00011881"/>
    </source>
</evidence>
<dbReference type="GO" id="GO:0005829">
    <property type="term" value="C:cytosol"/>
    <property type="evidence" value="ECO:0007669"/>
    <property type="project" value="TreeGrafter"/>
</dbReference>
<evidence type="ECO:0000313" key="6">
    <source>
        <dbReference type="EMBL" id="TQV82035.1"/>
    </source>
</evidence>
<evidence type="ECO:0000259" key="5">
    <source>
        <dbReference type="Pfam" id="PF01212"/>
    </source>
</evidence>
<dbReference type="GO" id="GO:0006545">
    <property type="term" value="P:glycine biosynthetic process"/>
    <property type="evidence" value="ECO:0007669"/>
    <property type="project" value="TreeGrafter"/>
</dbReference>
<organism evidence="6 7">
    <name type="scientific">Denitrobaculum tricleocarpae</name>
    <dbReference type="NCBI Taxonomy" id="2591009"/>
    <lineage>
        <taxon>Bacteria</taxon>
        <taxon>Pseudomonadati</taxon>
        <taxon>Pseudomonadota</taxon>
        <taxon>Alphaproteobacteria</taxon>
        <taxon>Rhodospirillales</taxon>
        <taxon>Rhodospirillaceae</taxon>
        <taxon>Denitrobaculum</taxon>
    </lineage>
</organism>
<dbReference type="InterPro" id="IPR015424">
    <property type="entry name" value="PyrdxlP-dep_Trfase"/>
</dbReference>
<dbReference type="SUPFAM" id="SSF53383">
    <property type="entry name" value="PLP-dependent transferases"/>
    <property type="match status" value="1"/>
</dbReference>